<dbReference type="RefSeq" id="WP_104409090.1">
    <property type="nucleotide sequence ID" value="NZ_PTIS01000001.1"/>
</dbReference>
<keyword evidence="1" id="KW-1133">Transmembrane helix</keyword>
<evidence type="ECO:0000256" key="1">
    <source>
        <dbReference type="SAM" id="Phobius"/>
    </source>
</evidence>
<feature type="transmembrane region" description="Helical" evidence="1">
    <location>
        <begin position="7"/>
        <end position="27"/>
    </location>
</feature>
<evidence type="ECO:0000313" key="3">
    <source>
        <dbReference type="Proteomes" id="UP000239863"/>
    </source>
</evidence>
<accession>A0A2S6G1L4</accession>
<dbReference type="InterPro" id="IPR014245">
    <property type="entry name" value="Spore_III_AF"/>
</dbReference>
<comment type="caution">
    <text evidence="2">The sequence shown here is derived from an EMBL/GenBank/DDBJ whole genome shotgun (WGS) entry which is preliminary data.</text>
</comment>
<protein>
    <submittedName>
        <fullName evidence="2">Stage III sporulation protein AF</fullName>
    </submittedName>
</protein>
<name>A0A2S6G1L4_9CLOT</name>
<proteinExistence type="predicted"/>
<dbReference type="OrthoDB" id="2375554at2"/>
<dbReference type="Pfam" id="PF09581">
    <property type="entry name" value="Spore_III_AF"/>
    <property type="match status" value="1"/>
</dbReference>
<feature type="transmembrane region" description="Helical" evidence="1">
    <location>
        <begin position="33"/>
        <end position="51"/>
    </location>
</feature>
<keyword evidence="1" id="KW-0812">Transmembrane</keyword>
<evidence type="ECO:0000313" key="2">
    <source>
        <dbReference type="EMBL" id="PPK49783.1"/>
    </source>
</evidence>
<gene>
    <name evidence="2" type="ORF">BD821_101449</name>
</gene>
<dbReference type="AlphaFoldDB" id="A0A2S6G1L4"/>
<dbReference type="STRING" id="37659.GCA_000703125_02504"/>
<keyword evidence="1" id="KW-0472">Membrane</keyword>
<dbReference type="NCBIfam" id="TIGR02896">
    <property type="entry name" value="spore_III_AF"/>
    <property type="match status" value="1"/>
</dbReference>
<reference evidence="2 3" key="1">
    <citation type="submission" date="2018-02" db="EMBL/GenBank/DDBJ databases">
        <title>Genomic Encyclopedia of Archaeal and Bacterial Type Strains, Phase II (KMG-II): from individual species to whole genera.</title>
        <authorList>
            <person name="Goeker M."/>
        </authorList>
    </citation>
    <scope>NUCLEOTIDE SEQUENCE [LARGE SCALE GENOMIC DNA]</scope>
    <source>
        <strain evidence="2 3">DSM 15099</strain>
    </source>
</reference>
<dbReference type="Proteomes" id="UP000239863">
    <property type="component" value="Unassembled WGS sequence"/>
</dbReference>
<dbReference type="EMBL" id="PTIS01000001">
    <property type="protein sequence ID" value="PPK49783.1"/>
    <property type="molecule type" value="Genomic_DNA"/>
</dbReference>
<organism evidence="2 3">
    <name type="scientific">Clostridium algidicarnis DSM 15099</name>
    <dbReference type="NCBI Taxonomy" id="1121295"/>
    <lineage>
        <taxon>Bacteria</taxon>
        <taxon>Bacillati</taxon>
        <taxon>Bacillota</taxon>
        <taxon>Clostridia</taxon>
        <taxon>Eubacteriales</taxon>
        <taxon>Clostridiaceae</taxon>
        <taxon>Clostridium</taxon>
    </lineage>
</organism>
<sequence>MDMLKTWIINICSTVLFITAVELILPNNTIKKYAKFVLGLILMTVVINPIFKIADKNKENLTWNIEKSEKYLVDFEKNKKEYTSKNMDSTMENFKKNLQDKIIENLLTKYPEDKFEVGVLLESNEEKFSIKGLEVKAYDKNVNKVKKVELNGVKDDNAKSSLDTAKDKEIKTYLSSILNIEEKSIKIIR</sequence>